<dbReference type="Gene3D" id="3.30.830.10">
    <property type="entry name" value="Metalloenzyme, LuxS/M16 peptidase-like"/>
    <property type="match status" value="2"/>
</dbReference>
<dbReference type="InterPro" id="IPR011249">
    <property type="entry name" value="Metalloenz_LuxS/M16"/>
</dbReference>
<dbReference type="PANTHER" id="PTHR11851">
    <property type="entry name" value="METALLOPROTEASE"/>
    <property type="match status" value="1"/>
</dbReference>
<feature type="domain" description="Peptidase M16 C-terminal" evidence="3">
    <location>
        <begin position="191"/>
        <end position="366"/>
    </location>
</feature>
<dbReference type="AlphaFoldDB" id="A0A0W0S213"/>
<sequence>MRIFSACILTLLIGLSHTTTASTFKTEKWLTKNGVQVVFYPAMEVPMLDVSLAFAAGSAYDGDQYGLSALTSRLMNQGNAGRDATAIAESLADVGAQYKAEINRDMVIFNLRTLATQDALAKASFTFAQIINHPDFLDYEFSREKKQQMMAIEQRQESPEDVANLNFFQALYKQHPYAHPVNGTSETVKAINMSQVIAFNKRYYVAKNAILVMVGAINSETAHQLAEQLTQELPEGQPAPPIPKAIQLTQAETINIPFPSSQTVIRLGQLGIDHHDSNYFPLIVGNYILGGGALVSRLAIEVREKQGLTYGVDSQLVPMSGKGPFLISLSTKNKQTKDALDIIQNELRTYIDKGPTDEEMNAAKQYLTGSFPLSLSGNRSIANILLRMTFYHLPEDFLDTYLARINTVSREQVKQAFKQQVNPDKLLLVTVGKS</sequence>
<name>A0A0W0S213_LEGBO</name>
<comment type="caution">
    <text evidence="4">The sequence shown here is derived from an EMBL/GenBank/DDBJ whole genome shotgun (WGS) entry which is preliminary data.</text>
</comment>
<evidence type="ECO:0000259" key="2">
    <source>
        <dbReference type="Pfam" id="PF00675"/>
    </source>
</evidence>
<accession>A0A0W0S213</accession>
<dbReference type="SUPFAM" id="SSF63411">
    <property type="entry name" value="LuxS/MPP-like metallohydrolase"/>
    <property type="match status" value="2"/>
</dbReference>
<evidence type="ECO:0000256" key="1">
    <source>
        <dbReference type="SAM" id="SignalP"/>
    </source>
</evidence>
<evidence type="ECO:0000313" key="4">
    <source>
        <dbReference type="EMBL" id="KTC77358.1"/>
    </source>
</evidence>
<dbReference type="PATRIC" id="fig|447.4.peg.336"/>
<dbReference type="RefSeq" id="WP_058458009.1">
    <property type="nucleotide sequence ID" value="NZ_CAAAIY010000003.1"/>
</dbReference>
<dbReference type="GO" id="GO:0046872">
    <property type="term" value="F:metal ion binding"/>
    <property type="evidence" value="ECO:0007669"/>
    <property type="project" value="InterPro"/>
</dbReference>
<dbReference type="STRING" id="447.Lboz_0311"/>
<dbReference type="InterPro" id="IPR007863">
    <property type="entry name" value="Peptidase_M16_C"/>
</dbReference>
<dbReference type="Pfam" id="PF05193">
    <property type="entry name" value="Peptidase_M16_C"/>
    <property type="match status" value="1"/>
</dbReference>
<feature type="domain" description="Peptidase M16 N-terminal" evidence="2">
    <location>
        <begin position="49"/>
        <end position="184"/>
    </location>
</feature>
<evidence type="ECO:0000259" key="3">
    <source>
        <dbReference type="Pfam" id="PF05193"/>
    </source>
</evidence>
<dbReference type="InterPro" id="IPR050361">
    <property type="entry name" value="MPP/UQCRC_Complex"/>
</dbReference>
<reference evidence="4 5" key="1">
    <citation type="submission" date="2015-11" db="EMBL/GenBank/DDBJ databases">
        <title>Genomic analysis of 38 Legionella species identifies large and diverse effector repertoires.</title>
        <authorList>
            <person name="Burstein D."/>
            <person name="Amaro F."/>
            <person name="Zusman T."/>
            <person name="Lifshitz Z."/>
            <person name="Cohen O."/>
            <person name="Gilbert J.A."/>
            <person name="Pupko T."/>
            <person name="Shuman H.A."/>
            <person name="Segal G."/>
        </authorList>
    </citation>
    <scope>NUCLEOTIDE SEQUENCE [LARGE SCALE GENOMIC DNA]</scope>
    <source>
        <strain evidence="4 5">WIGA</strain>
    </source>
</reference>
<dbReference type="Proteomes" id="UP000054695">
    <property type="component" value="Unassembled WGS sequence"/>
</dbReference>
<dbReference type="EMBL" id="LNXU01000002">
    <property type="protein sequence ID" value="KTC77358.1"/>
    <property type="molecule type" value="Genomic_DNA"/>
</dbReference>
<dbReference type="PANTHER" id="PTHR11851:SF224">
    <property type="entry name" value="PROCESSING PROTEASE"/>
    <property type="match status" value="1"/>
</dbReference>
<dbReference type="OrthoDB" id="9811314at2"/>
<evidence type="ECO:0000313" key="5">
    <source>
        <dbReference type="Proteomes" id="UP000054695"/>
    </source>
</evidence>
<dbReference type="Pfam" id="PF00675">
    <property type="entry name" value="Peptidase_M16"/>
    <property type="match status" value="1"/>
</dbReference>
<keyword evidence="5" id="KW-1185">Reference proteome</keyword>
<gene>
    <name evidence="4" type="ORF">Lboz_0311</name>
</gene>
<evidence type="ECO:0008006" key="6">
    <source>
        <dbReference type="Google" id="ProtNLM"/>
    </source>
</evidence>
<keyword evidence="1" id="KW-0732">Signal</keyword>
<feature type="chain" id="PRO_5006911527" description="Zinc protease (Peptidase, M16 family)" evidence="1">
    <location>
        <begin position="22"/>
        <end position="434"/>
    </location>
</feature>
<feature type="signal peptide" evidence="1">
    <location>
        <begin position="1"/>
        <end position="21"/>
    </location>
</feature>
<proteinExistence type="predicted"/>
<organism evidence="4 5">
    <name type="scientific">Legionella bozemanae</name>
    <name type="common">Fluoribacter bozemanae</name>
    <dbReference type="NCBI Taxonomy" id="447"/>
    <lineage>
        <taxon>Bacteria</taxon>
        <taxon>Pseudomonadati</taxon>
        <taxon>Pseudomonadota</taxon>
        <taxon>Gammaproteobacteria</taxon>
        <taxon>Legionellales</taxon>
        <taxon>Legionellaceae</taxon>
        <taxon>Legionella</taxon>
    </lineage>
</organism>
<protein>
    <recommendedName>
        <fullName evidence="6">Zinc protease (Peptidase, M16 family)</fullName>
    </recommendedName>
</protein>
<dbReference type="InterPro" id="IPR011765">
    <property type="entry name" value="Pept_M16_N"/>
</dbReference>